<comment type="caution">
    <text evidence="7">The sequence shown here is derived from an EMBL/GenBank/DDBJ whole genome shotgun (WGS) entry which is preliminary data.</text>
</comment>
<dbReference type="InterPro" id="IPR036107">
    <property type="entry name" value="CsrA_sf"/>
</dbReference>
<keyword evidence="5 6" id="KW-0694">RNA-binding</keyword>
<evidence type="ECO:0000256" key="2">
    <source>
        <dbReference type="ARBA" id="ARBA00022491"/>
    </source>
</evidence>
<reference evidence="7 8" key="1">
    <citation type="submission" date="2019-03" db="EMBL/GenBank/DDBJ databases">
        <title>Genomic Encyclopedia of Type Strains, Phase IV (KMG-IV): sequencing the most valuable type-strain genomes for metagenomic binning, comparative biology and taxonomic classification.</title>
        <authorList>
            <person name="Goeker M."/>
        </authorList>
    </citation>
    <scope>NUCLEOTIDE SEQUENCE [LARGE SCALE GENOMIC DNA]</scope>
    <source>
        <strain evidence="7 8">DSM 11170</strain>
    </source>
</reference>
<sequence length="79" mass="8779">MNESMLVLTRKAGESIIIGDDVRLVVVEVRGDQVRIGVDAPRQVSVHRGEVYEAIRKANQEAGTPPNLQEFGKLIPKKR</sequence>
<dbReference type="FunFam" id="2.60.40.4380:FF:000002">
    <property type="entry name" value="Translational regulator CsrA"/>
    <property type="match status" value="1"/>
</dbReference>
<dbReference type="HAMAP" id="MF_00167">
    <property type="entry name" value="CsrA"/>
    <property type="match status" value="1"/>
</dbReference>
<dbReference type="AlphaFoldDB" id="A0A4R2RP36"/>
<keyword evidence="4 6" id="KW-0810">Translation regulation</keyword>
<gene>
    <name evidence="6" type="primary">csrA</name>
    <name evidence="7" type="ORF">EDD73_11258</name>
</gene>
<dbReference type="GO" id="GO:0006402">
    <property type="term" value="P:mRNA catabolic process"/>
    <property type="evidence" value="ECO:0007669"/>
    <property type="project" value="InterPro"/>
</dbReference>
<dbReference type="GO" id="GO:0048027">
    <property type="term" value="F:mRNA 5'-UTR binding"/>
    <property type="evidence" value="ECO:0007669"/>
    <property type="project" value="UniProtKB-UniRule"/>
</dbReference>
<name>A0A4R2RP36_9FIRM</name>
<keyword evidence="8" id="KW-1185">Reference proteome</keyword>
<dbReference type="GO" id="GO:1902208">
    <property type="term" value="P:regulation of bacterial-type flagellum assembly"/>
    <property type="evidence" value="ECO:0007669"/>
    <property type="project" value="UniProtKB-UniRule"/>
</dbReference>
<dbReference type="GO" id="GO:0006109">
    <property type="term" value="P:regulation of carbohydrate metabolic process"/>
    <property type="evidence" value="ECO:0007669"/>
    <property type="project" value="InterPro"/>
</dbReference>
<dbReference type="PANTHER" id="PTHR34984">
    <property type="entry name" value="CARBON STORAGE REGULATOR"/>
    <property type="match status" value="1"/>
</dbReference>
<dbReference type="GO" id="GO:0005829">
    <property type="term" value="C:cytosol"/>
    <property type="evidence" value="ECO:0007669"/>
    <property type="project" value="TreeGrafter"/>
</dbReference>
<proteinExistence type="inferred from homology"/>
<dbReference type="Pfam" id="PF02599">
    <property type="entry name" value="CsrA"/>
    <property type="match status" value="1"/>
</dbReference>
<evidence type="ECO:0000256" key="5">
    <source>
        <dbReference type="ARBA" id="ARBA00022884"/>
    </source>
</evidence>
<evidence type="ECO:0000256" key="6">
    <source>
        <dbReference type="HAMAP-Rule" id="MF_00167"/>
    </source>
</evidence>
<evidence type="ECO:0000256" key="3">
    <source>
        <dbReference type="ARBA" id="ARBA00022795"/>
    </source>
</evidence>
<dbReference type="NCBIfam" id="NF002469">
    <property type="entry name" value="PRK01712.1"/>
    <property type="match status" value="1"/>
</dbReference>
<accession>A0A4R2RP36</accession>
<dbReference type="NCBIfam" id="TIGR00202">
    <property type="entry name" value="csrA"/>
    <property type="match status" value="1"/>
</dbReference>
<evidence type="ECO:0000313" key="8">
    <source>
        <dbReference type="Proteomes" id="UP000294813"/>
    </source>
</evidence>
<comment type="subunit">
    <text evidence="6">Homodimer; the beta-strands of each monomer intercalate to form a hydrophobic core, while the alpha-helices form wings that extend away from the core.</text>
</comment>
<dbReference type="Proteomes" id="UP000294813">
    <property type="component" value="Unassembled WGS sequence"/>
</dbReference>
<comment type="function">
    <text evidence="6">A translational regulator that binds mRNA to regulate translation initiation and/or mRNA stability. Usually binds in the 5'-UTR at or near the Shine-Dalgarno sequence preventing ribosome-binding, thus repressing translation. Its main target seems to be the major flagellin gene, while its function is anatagonized by FliW.</text>
</comment>
<comment type="similarity">
    <text evidence="6">Belongs to the CsrA/RsmA family.</text>
</comment>
<dbReference type="Gene3D" id="2.60.40.4380">
    <property type="entry name" value="Translational regulator CsrA"/>
    <property type="match status" value="1"/>
</dbReference>
<dbReference type="PANTHER" id="PTHR34984:SF1">
    <property type="entry name" value="CARBON STORAGE REGULATOR"/>
    <property type="match status" value="1"/>
</dbReference>
<dbReference type="EMBL" id="SLXT01000012">
    <property type="protein sequence ID" value="TCP64097.1"/>
    <property type="molecule type" value="Genomic_DNA"/>
</dbReference>
<dbReference type="InterPro" id="IPR003751">
    <property type="entry name" value="CsrA"/>
</dbReference>
<evidence type="ECO:0000256" key="4">
    <source>
        <dbReference type="ARBA" id="ARBA00022845"/>
    </source>
</evidence>
<keyword evidence="2 6" id="KW-0678">Repressor</keyword>
<keyword evidence="1 6" id="KW-0963">Cytoplasm</keyword>
<dbReference type="SUPFAM" id="SSF117130">
    <property type="entry name" value="CsrA-like"/>
    <property type="match status" value="1"/>
</dbReference>
<organism evidence="7 8">
    <name type="scientific">Heliophilum fasciatum</name>
    <dbReference type="NCBI Taxonomy" id="35700"/>
    <lineage>
        <taxon>Bacteria</taxon>
        <taxon>Bacillati</taxon>
        <taxon>Bacillota</taxon>
        <taxon>Clostridia</taxon>
        <taxon>Eubacteriales</taxon>
        <taxon>Heliobacteriaceae</taxon>
        <taxon>Heliophilum</taxon>
    </lineage>
</organism>
<evidence type="ECO:0000256" key="1">
    <source>
        <dbReference type="ARBA" id="ARBA00022490"/>
    </source>
</evidence>
<keyword evidence="3 6" id="KW-1005">Bacterial flagellum biogenesis</keyword>
<dbReference type="GO" id="GO:0044781">
    <property type="term" value="P:bacterial-type flagellum organization"/>
    <property type="evidence" value="ECO:0007669"/>
    <property type="project" value="UniProtKB-KW"/>
</dbReference>
<evidence type="ECO:0000313" key="7">
    <source>
        <dbReference type="EMBL" id="TCP64097.1"/>
    </source>
</evidence>
<comment type="subcellular location">
    <subcellularLocation>
        <location evidence="6">Cytoplasm</location>
    </subcellularLocation>
</comment>
<dbReference type="GO" id="GO:0045947">
    <property type="term" value="P:negative regulation of translational initiation"/>
    <property type="evidence" value="ECO:0007669"/>
    <property type="project" value="UniProtKB-UniRule"/>
</dbReference>
<protein>
    <recommendedName>
        <fullName evidence="6">Translational regulator CsrA</fullName>
    </recommendedName>
</protein>